<proteinExistence type="predicted"/>
<evidence type="ECO:0000313" key="2">
    <source>
        <dbReference type="EMBL" id="KAG2621523.1"/>
    </source>
</evidence>
<feature type="region of interest" description="Disordered" evidence="1">
    <location>
        <begin position="1"/>
        <end position="82"/>
    </location>
</feature>
<reference evidence="2" key="1">
    <citation type="submission" date="2020-05" db="EMBL/GenBank/DDBJ databases">
        <title>WGS assembly of Panicum virgatum.</title>
        <authorList>
            <person name="Lovell J.T."/>
            <person name="Jenkins J."/>
            <person name="Shu S."/>
            <person name="Juenger T.E."/>
            <person name="Schmutz J."/>
        </authorList>
    </citation>
    <scope>NUCLEOTIDE SEQUENCE</scope>
    <source>
        <strain evidence="2">AP13</strain>
    </source>
</reference>
<name>A0A8T0UL13_PANVG</name>
<protein>
    <submittedName>
        <fullName evidence="2">Uncharacterized protein</fullName>
    </submittedName>
</protein>
<dbReference type="Proteomes" id="UP000823388">
    <property type="component" value="Chromosome 3N"/>
</dbReference>
<dbReference type="EMBL" id="CM029042">
    <property type="protein sequence ID" value="KAG2621523.1"/>
    <property type="molecule type" value="Genomic_DNA"/>
</dbReference>
<keyword evidence="3" id="KW-1185">Reference proteome</keyword>
<feature type="compositionally biased region" description="Basic residues" evidence="1">
    <location>
        <begin position="67"/>
        <end position="77"/>
    </location>
</feature>
<evidence type="ECO:0000313" key="3">
    <source>
        <dbReference type="Proteomes" id="UP000823388"/>
    </source>
</evidence>
<comment type="caution">
    <text evidence="2">The sequence shown here is derived from an EMBL/GenBank/DDBJ whole genome shotgun (WGS) entry which is preliminary data.</text>
</comment>
<dbReference type="AlphaFoldDB" id="A0A8T0UL13"/>
<accession>A0A8T0UL13</accession>
<organism evidence="2 3">
    <name type="scientific">Panicum virgatum</name>
    <name type="common">Blackwell switchgrass</name>
    <dbReference type="NCBI Taxonomy" id="38727"/>
    <lineage>
        <taxon>Eukaryota</taxon>
        <taxon>Viridiplantae</taxon>
        <taxon>Streptophyta</taxon>
        <taxon>Embryophyta</taxon>
        <taxon>Tracheophyta</taxon>
        <taxon>Spermatophyta</taxon>
        <taxon>Magnoliopsida</taxon>
        <taxon>Liliopsida</taxon>
        <taxon>Poales</taxon>
        <taxon>Poaceae</taxon>
        <taxon>PACMAD clade</taxon>
        <taxon>Panicoideae</taxon>
        <taxon>Panicodae</taxon>
        <taxon>Paniceae</taxon>
        <taxon>Panicinae</taxon>
        <taxon>Panicum</taxon>
        <taxon>Panicum sect. Hiantes</taxon>
    </lineage>
</organism>
<sequence length="190" mass="21011">MARTESTGVAVGFRAPQFEVCPSPTSRPPPGSAPTLEPLASPPRRRGRAIPSSPRRAWHTSAPSLKPPHRTPLRHRHETAAPPQSLPQDCWFPSRWPLPHPLGLVVQRCDTPGVRLEPASAARRVAPASPSASDPVVVPQFFVRPASQDLGEPGRHRLRKESLFDGRRKQFLWFDAVIDELLFNRADSVV</sequence>
<evidence type="ECO:0000256" key="1">
    <source>
        <dbReference type="SAM" id="MobiDB-lite"/>
    </source>
</evidence>
<gene>
    <name evidence="2" type="ORF">PVAP13_3NG230900</name>
</gene>